<evidence type="ECO:0000256" key="4">
    <source>
        <dbReference type="ARBA" id="ARBA00022723"/>
    </source>
</evidence>
<evidence type="ECO:0000256" key="3">
    <source>
        <dbReference type="ARBA" id="ARBA00022670"/>
    </source>
</evidence>
<keyword evidence="10" id="KW-1185">Reference proteome</keyword>
<dbReference type="PANTHER" id="PTHR43330">
    <property type="entry name" value="METHIONINE AMINOPEPTIDASE"/>
    <property type="match status" value="1"/>
</dbReference>
<keyword evidence="2 6" id="KW-0031">Aminopeptidase</keyword>
<feature type="binding site" evidence="6">
    <location>
        <position position="77"/>
    </location>
    <ligand>
        <name>substrate</name>
    </ligand>
</feature>
<evidence type="ECO:0000313" key="10">
    <source>
        <dbReference type="Proteomes" id="UP000292886"/>
    </source>
</evidence>
<dbReference type="GO" id="GO:0005829">
    <property type="term" value="C:cytosol"/>
    <property type="evidence" value="ECO:0007669"/>
    <property type="project" value="TreeGrafter"/>
</dbReference>
<comment type="function">
    <text evidence="1 6">Removes the N-terminal methionine from nascent proteins. The N-terminal methionine is often cleaved when the second residue in the primary sequence is small and uncharged (Met-Ala-, Cys, Gly, Pro, Ser, Thr, or Val). Requires deformylation of the N(alpha)-formylated initiator methionine before it can be hydrolyzed.</text>
</comment>
<proteinExistence type="inferred from homology"/>
<comment type="catalytic activity">
    <reaction evidence="6 7">
        <text>Release of N-terminal amino acids, preferentially methionine, from peptides and arylamides.</text>
        <dbReference type="EC" id="3.4.11.18"/>
    </reaction>
</comment>
<dbReference type="AlphaFoldDB" id="A0A4V1AIU7"/>
<dbReference type="InterPro" id="IPR036005">
    <property type="entry name" value="Creatinase/aminopeptidase-like"/>
</dbReference>
<evidence type="ECO:0000256" key="7">
    <source>
        <dbReference type="RuleBase" id="RU003653"/>
    </source>
</evidence>
<feature type="binding site" evidence="6">
    <location>
        <position position="238"/>
    </location>
    <ligand>
        <name>a divalent metal cation</name>
        <dbReference type="ChEBI" id="CHEBI:60240"/>
        <label>2</label>
        <note>catalytic</note>
    </ligand>
</feature>
<dbReference type="CDD" id="cd01086">
    <property type="entry name" value="MetAP1"/>
    <property type="match status" value="1"/>
</dbReference>
<dbReference type="PRINTS" id="PR00599">
    <property type="entry name" value="MAPEPTIDASE"/>
</dbReference>
<dbReference type="KEGG" id="wei:EQG49_09880"/>
<dbReference type="PANTHER" id="PTHR43330:SF17">
    <property type="entry name" value="METHIONINE AMINOPEPTIDASE"/>
    <property type="match status" value="1"/>
</dbReference>
<feature type="binding site" evidence="6">
    <location>
        <position position="238"/>
    </location>
    <ligand>
        <name>a divalent metal cation</name>
        <dbReference type="ChEBI" id="CHEBI:60240"/>
        <label>1</label>
    </ligand>
</feature>
<name>A0A4V1AIU7_9LACO</name>
<dbReference type="Proteomes" id="UP000292886">
    <property type="component" value="Chromosome"/>
</dbReference>
<dbReference type="OrthoDB" id="9802055at2"/>
<dbReference type="PROSITE" id="PS00680">
    <property type="entry name" value="MAP_1"/>
    <property type="match status" value="1"/>
</dbReference>
<feature type="domain" description="Peptidase M24" evidence="8">
    <location>
        <begin position="11"/>
        <end position="245"/>
    </location>
</feature>
<keyword evidence="4 6" id="KW-0479">Metal-binding</keyword>
<dbReference type="Gene3D" id="3.90.230.10">
    <property type="entry name" value="Creatinase/methionine aminopeptidase superfamily"/>
    <property type="match status" value="1"/>
</dbReference>
<dbReference type="InterPro" id="IPR002467">
    <property type="entry name" value="Pept_M24A_MAP1"/>
</dbReference>
<gene>
    <name evidence="6 9" type="primary">map</name>
    <name evidence="9" type="ORF">EQG49_09880</name>
</gene>
<evidence type="ECO:0000256" key="2">
    <source>
        <dbReference type="ARBA" id="ARBA00022438"/>
    </source>
</evidence>
<dbReference type="NCBIfam" id="TIGR00500">
    <property type="entry name" value="met_pdase_I"/>
    <property type="match status" value="1"/>
</dbReference>
<evidence type="ECO:0000313" key="9">
    <source>
        <dbReference type="EMBL" id="QBO36745.1"/>
    </source>
</evidence>
<protein>
    <recommendedName>
        <fullName evidence="6 7">Methionine aminopeptidase</fullName>
        <shortName evidence="6">MAP</shortName>
        <shortName evidence="6">MetAP</shortName>
        <ecNumber evidence="6 7">3.4.11.18</ecNumber>
    </recommendedName>
    <alternativeName>
        <fullName evidence="6">Peptidase M</fullName>
    </alternativeName>
</protein>
<dbReference type="EMBL" id="CP037940">
    <property type="protein sequence ID" value="QBO36745.1"/>
    <property type="molecule type" value="Genomic_DNA"/>
</dbReference>
<sequence>MISLKSPREIEAMKTSGAVIAGMHNELKDFIKPGVESWAIEVFCRNYIESHGGYCEQLDVPGYKWATCVAINDYVCHAIPRHGVFLKEGDIVTVDTVVNLDGAMSDSAWTFTVGEVSAETQRLVDATKKALYLGIDQAVVGNRIGDIGAAIQGYIEDEMGFGDVREYIGHGIGPTMHEDPAVPHYGTAGKGLRLKEGMTITIEPMVNAGGDWRTAPIQEDEEWDAAKTTDGSYSAQFEHTIAITKEGPKILTSQDAVFDAKYL</sequence>
<comment type="cofactor">
    <cofactor evidence="6">
        <name>Co(2+)</name>
        <dbReference type="ChEBI" id="CHEBI:48828"/>
    </cofactor>
    <cofactor evidence="6">
        <name>Zn(2+)</name>
        <dbReference type="ChEBI" id="CHEBI:29105"/>
    </cofactor>
    <cofactor evidence="6">
        <name>Mn(2+)</name>
        <dbReference type="ChEBI" id="CHEBI:29035"/>
    </cofactor>
    <cofactor evidence="6">
        <name>Fe(2+)</name>
        <dbReference type="ChEBI" id="CHEBI:29033"/>
    </cofactor>
    <text evidence="6">Binds 2 divalent metal cations per subunit. Has a high-affinity and a low affinity metal-binding site. The true nature of the physiological cofactor is under debate. The enzyme is active with cobalt, zinc, manganese or divalent iron ions. Most likely, methionine aminopeptidases function as mononuclear Fe(2+)-metalloproteases under physiological conditions, and the catalytically relevant metal-binding site has been assigned to the histidine-containing high-affinity site.</text>
</comment>
<feature type="binding site" evidence="6">
    <location>
        <position position="106"/>
    </location>
    <ligand>
        <name>a divalent metal cation</name>
        <dbReference type="ChEBI" id="CHEBI:60240"/>
        <label>1</label>
    </ligand>
</feature>
<comment type="similarity">
    <text evidence="6">Belongs to the peptidase M24A family. Methionine aminopeptidase type 1 subfamily.</text>
</comment>
<dbReference type="InterPro" id="IPR000994">
    <property type="entry name" value="Pept_M24"/>
</dbReference>
<reference evidence="10" key="1">
    <citation type="submission" date="2019-03" db="EMBL/GenBank/DDBJ databases">
        <title>Weissella sp. 26KH-42 Genome sequencing.</title>
        <authorList>
            <person name="Heo J."/>
            <person name="Kim S.-J."/>
            <person name="Kim J.-S."/>
            <person name="Hong S.-B."/>
            <person name="Kwon S.-W."/>
        </authorList>
    </citation>
    <scope>NUCLEOTIDE SEQUENCE [LARGE SCALE GENOMIC DNA]</scope>
    <source>
        <strain evidence="10">26KH-42</strain>
    </source>
</reference>
<dbReference type="GO" id="GO:0046872">
    <property type="term" value="F:metal ion binding"/>
    <property type="evidence" value="ECO:0007669"/>
    <property type="project" value="UniProtKB-UniRule"/>
</dbReference>
<dbReference type="InterPro" id="IPR001714">
    <property type="entry name" value="Pept_M24_MAP"/>
</dbReference>
<feature type="binding site" evidence="6">
    <location>
        <position position="203"/>
    </location>
    <ligand>
        <name>a divalent metal cation</name>
        <dbReference type="ChEBI" id="CHEBI:60240"/>
        <label>2</label>
        <note>catalytic</note>
    </ligand>
</feature>
<evidence type="ECO:0000256" key="1">
    <source>
        <dbReference type="ARBA" id="ARBA00002521"/>
    </source>
</evidence>
<evidence type="ECO:0000259" key="8">
    <source>
        <dbReference type="Pfam" id="PF00557"/>
    </source>
</evidence>
<dbReference type="HAMAP" id="MF_01974">
    <property type="entry name" value="MetAP_1"/>
    <property type="match status" value="1"/>
</dbReference>
<dbReference type="EC" id="3.4.11.18" evidence="6 7"/>
<dbReference type="Pfam" id="PF00557">
    <property type="entry name" value="Peptidase_M24"/>
    <property type="match status" value="1"/>
</dbReference>
<dbReference type="GO" id="GO:0070006">
    <property type="term" value="F:metalloaminopeptidase activity"/>
    <property type="evidence" value="ECO:0007669"/>
    <property type="project" value="UniProtKB-UniRule"/>
</dbReference>
<organism evidence="9 10">
    <name type="scientific">Periweissella cryptocerci</name>
    <dbReference type="NCBI Taxonomy" id="2506420"/>
    <lineage>
        <taxon>Bacteria</taxon>
        <taxon>Bacillati</taxon>
        <taxon>Bacillota</taxon>
        <taxon>Bacilli</taxon>
        <taxon>Lactobacillales</taxon>
        <taxon>Lactobacillaceae</taxon>
        <taxon>Periweissella</taxon>
    </lineage>
</organism>
<evidence type="ECO:0000256" key="6">
    <source>
        <dbReference type="HAMAP-Rule" id="MF_01974"/>
    </source>
</evidence>
<dbReference type="SUPFAM" id="SSF55920">
    <property type="entry name" value="Creatinase/aminopeptidase"/>
    <property type="match status" value="1"/>
</dbReference>
<dbReference type="RefSeq" id="WP_133363822.1">
    <property type="nucleotide sequence ID" value="NZ_CP037940.1"/>
</dbReference>
<accession>A0A4V1AIU7</accession>
<keyword evidence="5 6" id="KW-0378">Hydrolase</keyword>
<feature type="binding site" evidence="6">
    <location>
        <position position="170"/>
    </location>
    <ligand>
        <name>a divalent metal cation</name>
        <dbReference type="ChEBI" id="CHEBI:60240"/>
        <label>2</label>
        <note>catalytic</note>
    </ligand>
</feature>
<comment type="subunit">
    <text evidence="6">Monomer.</text>
</comment>
<feature type="binding site" evidence="6">
    <location>
        <position position="177"/>
    </location>
    <ligand>
        <name>substrate</name>
    </ligand>
</feature>
<feature type="binding site" evidence="6">
    <location>
        <position position="95"/>
    </location>
    <ligand>
        <name>a divalent metal cation</name>
        <dbReference type="ChEBI" id="CHEBI:60240"/>
        <label>1</label>
    </ligand>
</feature>
<evidence type="ECO:0000256" key="5">
    <source>
        <dbReference type="ARBA" id="ARBA00022801"/>
    </source>
</evidence>
<dbReference type="GO" id="GO:0006508">
    <property type="term" value="P:proteolysis"/>
    <property type="evidence" value="ECO:0007669"/>
    <property type="project" value="UniProtKB-KW"/>
</dbReference>
<dbReference type="GO" id="GO:0004239">
    <property type="term" value="F:initiator methionyl aminopeptidase activity"/>
    <property type="evidence" value="ECO:0007669"/>
    <property type="project" value="UniProtKB-UniRule"/>
</dbReference>
<keyword evidence="3 6" id="KW-0645">Protease</keyword>
<feature type="binding site" evidence="6">
    <location>
        <position position="106"/>
    </location>
    <ligand>
        <name>a divalent metal cation</name>
        <dbReference type="ChEBI" id="CHEBI:60240"/>
        <label>2</label>
        <note>catalytic</note>
    </ligand>
</feature>